<dbReference type="AlphaFoldDB" id="A0AAN7LGE7"/>
<name>A0AAN7LGE7_9MYRT</name>
<dbReference type="GO" id="GO:0005789">
    <property type="term" value="C:endoplasmic reticulum membrane"/>
    <property type="evidence" value="ECO:0007669"/>
    <property type="project" value="UniProtKB-SubCell"/>
</dbReference>
<dbReference type="EMBL" id="JAXIOK010000001">
    <property type="protein sequence ID" value="KAK4779872.1"/>
    <property type="molecule type" value="Genomic_DNA"/>
</dbReference>
<dbReference type="InterPro" id="IPR045064">
    <property type="entry name" value="Reticulon-like"/>
</dbReference>
<feature type="transmembrane region" description="Helical" evidence="6">
    <location>
        <begin position="46"/>
        <end position="62"/>
    </location>
</feature>
<evidence type="ECO:0000256" key="5">
    <source>
        <dbReference type="ARBA" id="ARBA00023136"/>
    </source>
</evidence>
<protein>
    <recommendedName>
        <fullName evidence="6">Reticulon-like protein</fullName>
    </recommendedName>
</protein>
<comment type="subcellular location">
    <subcellularLocation>
        <location evidence="1 6">Endoplasmic reticulum membrane</location>
        <topology evidence="1 6">Multi-pass membrane protein</topology>
    </subcellularLocation>
</comment>
<organism evidence="9 10">
    <name type="scientific">Trapa incisa</name>
    <dbReference type="NCBI Taxonomy" id="236973"/>
    <lineage>
        <taxon>Eukaryota</taxon>
        <taxon>Viridiplantae</taxon>
        <taxon>Streptophyta</taxon>
        <taxon>Embryophyta</taxon>
        <taxon>Tracheophyta</taxon>
        <taxon>Spermatophyta</taxon>
        <taxon>Magnoliopsida</taxon>
        <taxon>eudicotyledons</taxon>
        <taxon>Gunneridae</taxon>
        <taxon>Pentapetalae</taxon>
        <taxon>rosids</taxon>
        <taxon>malvids</taxon>
        <taxon>Myrtales</taxon>
        <taxon>Lythraceae</taxon>
        <taxon>Trapa</taxon>
    </lineage>
</organism>
<evidence type="ECO:0000256" key="1">
    <source>
        <dbReference type="ARBA" id="ARBA00004477"/>
    </source>
</evidence>
<keyword evidence="5 6" id="KW-0472">Membrane</keyword>
<keyword evidence="4 6" id="KW-1133">Transmembrane helix</keyword>
<evidence type="ECO:0000256" key="6">
    <source>
        <dbReference type="RuleBase" id="RU363132"/>
    </source>
</evidence>
<dbReference type="PANTHER" id="PTHR10994">
    <property type="entry name" value="RETICULON"/>
    <property type="match status" value="1"/>
</dbReference>
<gene>
    <name evidence="9" type="ORF">SAY87_015978</name>
</gene>
<feature type="domain" description="Reticulon" evidence="8">
    <location>
        <begin position="36"/>
        <end position="218"/>
    </location>
</feature>
<evidence type="ECO:0000256" key="3">
    <source>
        <dbReference type="ARBA" id="ARBA00022824"/>
    </source>
</evidence>
<evidence type="ECO:0000256" key="4">
    <source>
        <dbReference type="ARBA" id="ARBA00022989"/>
    </source>
</evidence>
<evidence type="ECO:0000313" key="10">
    <source>
        <dbReference type="Proteomes" id="UP001345219"/>
    </source>
</evidence>
<dbReference type="PROSITE" id="PS50845">
    <property type="entry name" value="RETICULON"/>
    <property type="match status" value="1"/>
</dbReference>
<dbReference type="Pfam" id="PF02453">
    <property type="entry name" value="Reticulon"/>
    <property type="match status" value="1"/>
</dbReference>
<evidence type="ECO:0000313" key="9">
    <source>
        <dbReference type="EMBL" id="KAK4779872.1"/>
    </source>
</evidence>
<evidence type="ECO:0000256" key="2">
    <source>
        <dbReference type="ARBA" id="ARBA00022692"/>
    </source>
</evidence>
<keyword evidence="2 6" id="KW-0812">Transmembrane</keyword>
<evidence type="ECO:0000259" key="8">
    <source>
        <dbReference type="PROSITE" id="PS50845"/>
    </source>
</evidence>
<feature type="transmembrane region" description="Helical" evidence="6">
    <location>
        <begin position="134"/>
        <end position="153"/>
    </location>
</feature>
<sequence length="218" mass="24925">MPTYSSSDSDNSRHKGSSRLFGRQRSLHEALGGGKVADVLLWKDKAVSGGMLIGATVLWFLFEVAEYHFITLMCHIILALMLFIFVWSNVAPLVQRDPPRSHQFRLSETACKYAFSKINSILMKLYDLSCGRDWKLLFAVIGVLWVLSVVGNYVNSHNLLYLVFICLETLPALYERYEKEVDYIAGKSSQDVKKLYSKFDSRVLDKIPRGPVKEKRHK</sequence>
<dbReference type="GO" id="GO:0009617">
    <property type="term" value="P:response to bacterium"/>
    <property type="evidence" value="ECO:0007669"/>
    <property type="project" value="InterPro"/>
</dbReference>
<keyword evidence="3 6" id="KW-0256">Endoplasmic reticulum</keyword>
<dbReference type="InterPro" id="IPR003388">
    <property type="entry name" value="Reticulon"/>
</dbReference>
<evidence type="ECO:0000256" key="7">
    <source>
        <dbReference type="SAM" id="MobiDB-lite"/>
    </source>
</evidence>
<feature type="region of interest" description="Disordered" evidence="7">
    <location>
        <begin position="1"/>
        <end position="20"/>
    </location>
</feature>
<reference evidence="9 10" key="1">
    <citation type="journal article" date="2023" name="Hortic Res">
        <title>Pangenome of water caltrop reveals structural variations and asymmetric subgenome divergence after allopolyploidization.</title>
        <authorList>
            <person name="Zhang X."/>
            <person name="Chen Y."/>
            <person name="Wang L."/>
            <person name="Yuan Y."/>
            <person name="Fang M."/>
            <person name="Shi L."/>
            <person name="Lu R."/>
            <person name="Comes H.P."/>
            <person name="Ma Y."/>
            <person name="Chen Y."/>
            <person name="Huang G."/>
            <person name="Zhou Y."/>
            <person name="Zheng Z."/>
            <person name="Qiu Y."/>
        </authorList>
    </citation>
    <scope>NUCLEOTIDE SEQUENCE [LARGE SCALE GENOMIC DNA]</scope>
    <source>
        <tissue evidence="9">Roots</tissue>
    </source>
</reference>
<dbReference type="PANTHER" id="PTHR10994:SF157">
    <property type="entry name" value="RETICULON-LIKE PROTEIN B14"/>
    <property type="match status" value="1"/>
</dbReference>
<keyword evidence="10" id="KW-1185">Reference proteome</keyword>
<comment type="caution">
    <text evidence="9">The sequence shown here is derived from an EMBL/GenBank/DDBJ whole genome shotgun (WGS) entry which is preliminary data.</text>
</comment>
<accession>A0AAN7LGE7</accession>
<dbReference type="Proteomes" id="UP001345219">
    <property type="component" value="Chromosome 13"/>
</dbReference>
<feature type="transmembrane region" description="Helical" evidence="6">
    <location>
        <begin position="68"/>
        <end position="90"/>
    </location>
</feature>
<proteinExistence type="predicted"/>